<dbReference type="EMBL" id="UGPB01000001">
    <property type="protein sequence ID" value="STY28536.1"/>
    <property type="molecule type" value="Genomic_DNA"/>
</dbReference>
<feature type="signal peptide" evidence="1">
    <location>
        <begin position="1"/>
        <end position="29"/>
    </location>
</feature>
<evidence type="ECO:0008006" key="4">
    <source>
        <dbReference type="Google" id="ProtNLM"/>
    </source>
</evidence>
<accession>A0A378LNP2</accession>
<evidence type="ECO:0000256" key="1">
    <source>
        <dbReference type="SAM" id="SignalP"/>
    </source>
</evidence>
<sequence length="180" mass="20294">MMNHGGYMNVRQFGFVVFLLLLLFTGANAQITTGMNPNISNTNTITNFIQLVRAVEGGDDVRAIIHFDNCQVTGPELPVQVRRRLDGATTRFNFTHFFHGKEEVSNGLIDTVTTSTKIFIERPSGERLTFSGRLSVFEDNTASLHVDFFDPIHHLHQLEVNWFCNISNGDDNNGLVLFNF</sequence>
<name>A0A378LNP2_9GAMM</name>
<proteinExistence type="predicted"/>
<dbReference type="Proteomes" id="UP000255297">
    <property type="component" value="Unassembled WGS sequence"/>
</dbReference>
<reference evidence="2 3" key="1">
    <citation type="submission" date="2018-06" db="EMBL/GenBank/DDBJ databases">
        <authorList>
            <consortium name="Pathogen Informatics"/>
            <person name="Doyle S."/>
        </authorList>
    </citation>
    <scope>NUCLEOTIDE SEQUENCE [LARGE SCALE GENOMIC DNA]</scope>
    <source>
        <strain evidence="2 3">NCTC11532</strain>
    </source>
</reference>
<dbReference type="AlphaFoldDB" id="A0A378LNP2"/>
<keyword evidence="3" id="KW-1185">Reference proteome</keyword>
<gene>
    <name evidence="2" type="ORF">NCTC11532_00711</name>
</gene>
<feature type="chain" id="PRO_5016789150" description="VirK protein" evidence="1">
    <location>
        <begin position="30"/>
        <end position="180"/>
    </location>
</feature>
<evidence type="ECO:0000313" key="2">
    <source>
        <dbReference type="EMBL" id="STY28536.1"/>
    </source>
</evidence>
<evidence type="ECO:0000313" key="3">
    <source>
        <dbReference type="Proteomes" id="UP000255297"/>
    </source>
</evidence>
<protein>
    <recommendedName>
        <fullName evidence="4">VirK protein</fullName>
    </recommendedName>
</protein>
<keyword evidence="1" id="KW-0732">Signal</keyword>
<organism evidence="2 3">
    <name type="scientific">Legionella wadsworthii</name>
    <dbReference type="NCBI Taxonomy" id="28088"/>
    <lineage>
        <taxon>Bacteria</taxon>
        <taxon>Pseudomonadati</taxon>
        <taxon>Pseudomonadota</taxon>
        <taxon>Gammaproteobacteria</taxon>
        <taxon>Legionellales</taxon>
        <taxon>Legionellaceae</taxon>
        <taxon>Legionella</taxon>
    </lineage>
</organism>